<name>A0ABS9W6W3_9PROT</name>
<dbReference type="InterPro" id="IPR010921">
    <property type="entry name" value="Trp_repressor/repl_initiator"/>
</dbReference>
<keyword evidence="2" id="KW-1185">Reference proteome</keyword>
<dbReference type="SUPFAM" id="SSF48295">
    <property type="entry name" value="TrpR-like"/>
    <property type="match status" value="1"/>
</dbReference>
<sequence length="151" mass="15938">GGVAMAGMLTGAGASTGAGTVAMERVEIVTRGERRRSYSPEMKARLLMETAAPGTRVLEVAQRHGISPSLLHRWRREAEGRPARRVVRQASPFVPLLVDASPETGPQNTAAPAWSGMGATIEVVLRNGRVLRAFGTVDAVVVARLATALEG</sequence>
<protein>
    <submittedName>
        <fullName evidence="1">Transposase</fullName>
    </submittedName>
</protein>
<dbReference type="RefSeq" id="WP_241793223.1">
    <property type="nucleotide sequence ID" value="NZ_JALBUU010000026.1"/>
</dbReference>
<dbReference type="Proteomes" id="UP001201985">
    <property type="component" value="Unassembled WGS sequence"/>
</dbReference>
<evidence type="ECO:0000313" key="2">
    <source>
        <dbReference type="Proteomes" id="UP001201985"/>
    </source>
</evidence>
<dbReference type="Pfam" id="PF01527">
    <property type="entry name" value="HTH_Tnp_1"/>
    <property type="match status" value="1"/>
</dbReference>
<reference evidence="1 2" key="1">
    <citation type="submission" date="2022-03" db="EMBL/GenBank/DDBJ databases">
        <title>Complete genome analysis of Roseomonas KG 17.1 : a prolific producer of plant growth promoters.</title>
        <authorList>
            <person name="Saadouli I."/>
            <person name="Najjari A."/>
            <person name="Mosbah A."/>
            <person name="Ouzari H.I."/>
        </authorList>
    </citation>
    <scope>NUCLEOTIDE SEQUENCE [LARGE SCALE GENOMIC DNA]</scope>
    <source>
        <strain evidence="1 2">KG17-1</strain>
    </source>
</reference>
<gene>
    <name evidence="1" type="ORF">MON41_14665</name>
</gene>
<dbReference type="EMBL" id="JALBUU010000026">
    <property type="protein sequence ID" value="MCI0754963.1"/>
    <property type="molecule type" value="Genomic_DNA"/>
</dbReference>
<dbReference type="PANTHER" id="PTHR37936">
    <property type="entry name" value="TRANSPOSASE INSC FOR INSERTION ELEMENT IS2A-RELATED"/>
    <property type="match status" value="1"/>
</dbReference>
<organism evidence="1 2">
    <name type="scientific">Teichococcus vastitatis</name>
    <dbReference type="NCBI Taxonomy" id="2307076"/>
    <lineage>
        <taxon>Bacteria</taxon>
        <taxon>Pseudomonadati</taxon>
        <taxon>Pseudomonadota</taxon>
        <taxon>Alphaproteobacteria</taxon>
        <taxon>Acetobacterales</taxon>
        <taxon>Roseomonadaceae</taxon>
        <taxon>Roseomonas</taxon>
    </lineage>
</organism>
<dbReference type="NCBIfam" id="NF047595">
    <property type="entry name" value="IS66_ISRel24_TnpA"/>
    <property type="match status" value="1"/>
</dbReference>
<evidence type="ECO:0000313" key="1">
    <source>
        <dbReference type="EMBL" id="MCI0754963.1"/>
    </source>
</evidence>
<feature type="non-terminal residue" evidence="1">
    <location>
        <position position="1"/>
    </location>
</feature>
<dbReference type="InterPro" id="IPR002514">
    <property type="entry name" value="Transposase_8"/>
</dbReference>
<dbReference type="PANTHER" id="PTHR37936:SF3">
    <property type="entry name" value="TRANSPOSASE INSC FOR INSERTION ELEMENT IS2A-RELATED"/>
    <property type="match status" value="1"/>
</dbReference>
<proteinExistence type="predicted"/>
<accession>A0ABS9W6W3</accession>
<comment type="caution">
    <text evidence="1">The sequence shown here is derived from an EMBL/GenBank/DDBJ whole genome shotgun (WGS) entry which is preliminary data.</text>
</comment>